<feature type="transmembrane region" description="Helical" evidence="6">
    <location>
        <begin position="21"/>
        <end position="40"/>
    </location>
</feature>
<dbReference type="InterPro" id="IPR025857">
    <property type="entry name" value="MacB_PCD"/>
</dbReference>
<feature type="domain" description="ABC3 transporter permease C-terminal" evidence="7">
    <location>
        <begin position="674"/>
        <end position="787"/>
    </location>
</feature>
<dbReference type="EMBL" id="QCXX01000007">
    <property type="protein sequence ID" value="PUV22209.1"/>
    <property type="molecule type" value="Genomic_DNA"/>
</dbReference>
<evidence type="ECO:0000259" key="8">
    <source>
        <dbReference type="Pfam" id="PF12704"/>
    </source>
</evidence>
<reference evidence="9 10" key="1">
    <citation type="submission" date="2018-04" db="EMBL/GenBank/DDBJ databases">
        <title>Sphingobacterium sp. M46 Genome.</title>
        <authorList>
            <person name="Cheng J."/>
            <person name="Li Y."/>
        </authorList>
    </citation>
    <scope>NUCLEOTIDE SEQUENCE [LARGE SCALE GENOMIC DNA]</scope>
    <source>
        <strain evidence="9 10">M46</strain>
    </source>
</reference>
<dbReference type="GO" id="GO:0022857">
    <property type="term" value="F:transmembrane transporter activity"/>
    <property type="evidence" value="ECO:0007669"/>
    <property type="project" value="TreeGrafter"/>
</dbReference>
<evidence type="ECO:0000313" key="9">
    <source>
        <dbReference type="EMBL" id="PUV22209.1"/>
    </source>
</evidence>
<keyword evidence="3 6" id="KW-0812">Transmembrane</keyword>
<evidence type="ECO:0000256" key="6">
    <source>
        <dbReference type="SAM" id="Phobius"/>
    </source>
</evidence>
<keyword evidence="4 6" id="KW-1133">Transmembrane helix</keyword>
<feature type="transmembrane region" description="Helical" evidence="6">
    <location>
        <begin position="377"/>
        <end position="402"/>
    </location>
</feature>
<feature type="transmembrane region" description="Helical" evidence="6">
    <location>
        <begin position="423"/>
        <end position="445"/>
    </location>
</feature>
<comment type="subcellular location">
    <subcellularLocation>
        <location evidence="1">Cell membrane</location>
        <topology evidence="1">Multi-pass membrane protein</topology>
    </subcellularLocation>
</comment>
<dbReference type="Proteomes" id="UP000250831">
    <property type="component" value="Unassembled WGS sequence"/>
</dbReference>
<dbReference type="RefSeq" id="WP_108635873.1">
    <property type="nucleotide sequence ID" value="NZ_QCXX01000007.1"/>
</dbReference>
<keyword evidence="5 6" id="KW-0472">Membrane</keyword>
<dbReference type="PANTHER" id="PTHR30572">
    <property type="entry name" value="MEMBRANE COMPONENT OF TRANSPORTER-RELATED"/>
    <property type="match status" value="1"/>
</dbReference>
<evidence type="ECO:0000256" key="2">
    <source>
        <dbReference type="ARBA" id="ARBA00022475"/>
    </source>
</evidence>
<gene>
    <name evidence="9" type="ORF">DCO56_21840</name>
</gene>
<feature type="transmembrane region" description="Helical" evidence="6">
    <location>
        <begin position="330"/>
        <end position="357"/>
    </location>
</feature>
<protein>
    <recommendedName>
        <fullName evidence="11">ABC transporter permease</fullName>
    </recommendedName>
</protein>
<keyword evidence="10" id="KW-1185">Reference proteome</keyword>
<name>A0A363NN16_9SPHI</name>
<evidence type="ECO:0000256" key="1">
    <source>
        <dbReference type="ARBA" id="ARBA00004651"/>
    </source>
</evidence>
<dbReference type="GO" id="GO:0005886">
    <property type="term" value="C:plasma membrane"/>
    <property type="evidence" value="ECO:0007669"/>
    <property type="project" value="UniProtKB-SubCell"/>
</dbReference>
<feature type="domain" description="ABC3 transporter permease C-terminal" evidence="7">
    <location>
        <begin position="289"/>
        <end position="405"/>
    </location>
</feature>
<evidence type="ECO:0008006" key="11">
    <source>
        <dbReference type="Google" id="ProtNLM"/>
    </source>
</evidence>
<evidence type="ECO:0000256" key="4">
    <source>
        <dbReference type="ARBA" id="ARBA00022989"/>
    </source>
</evidence>
<sequence length="794" mass="90152">MIKTYFRSALRQLLKHSYYTFLTIAGLGLAIACSLFIYSYNSFQYSFDQFHTDKELTFLVVQDLKLEQVEHSKGGSYAMYNAISREIPQVERTALYMDNKDLTLRIADQLYKTEGKAAFVSSEYFNTLNFPWLAGSPKDLDQPNTVALTKTMAKTYFNNDNPLGKTILVDSKFPVKVVGIIDDRNKNSDFRSEIYFSQSSVSTLWQIPQNDGFFNNWGYSNSSNNILVTLKNAADKNTVEQAIHALVAKYWHKDVLQTFSYKLLPLTSYHFDTDYGKGTQRTLLSILVAIAIGVSIMALVNYSNITFARQMNRSVEMGVRKVLGCSKRQLYIQFLIETLILTAAAIIFALVLLLIFSNWANQALFPHEPVQIVHPRSFIAIIGIIWVLTSLLTSIYPLIFVNKMDIQQALKKLTIGPWNFSRKTLIVFQNMIAMTLLIATFVIVLQVNHLKNTDIGFSREQVILLPFTKKMIQSKAKIAHFISNRTDVQSYTFSDNPPSSEKVWGGTIQFDNRTEWEKWPARYAIGDSAYISTFNIKLLAGKNFNDNPQKPEFLINQNMATALGYKDPNDIIGKSLNAGGLNEEQVGTIVGVVADFSTNSLNEPISPTVIGYNETRLKNVAIKLKGTDHQLLVKDLEQQWKNWYPDEVFQYKFYDQQIAQLYKKEVLLEKLIWIAVIVAISISMLGFLGLLSINILKRTKEIGIRKVLGSSVTGIIVLLSQDFFKWITIAFLLATPLAYYLMNRWLDNFPFRISMGWWIFASAFCVGLMLTIAVVSLQAIKAATSNPVDSLRDE</sequence>
<proteinExistence type="predicted"/>
<dbReference type="PROSITE" id="PS51257">
    <property type="entry name" value="PROKAR_LIPOPROTEIN"/>
    <property type="match status" value="1"/>
</dbReference>
<dbReference type="InterPro" id="IPR050250">
    <property type="entry name" value="Macrolide_Exporter_MacB"/>
</dbReference>
<feature type="transmembrane region" description="Helical" evidence="6">
    <location>
        <begin position="283"/>
        <end position="303"/>
    </location>
</feature>
<dbReference type="AlphaFoldDB" id="A0A363NN16"/>
<dbReference type="Pfam" id="PF12704">
    <property type="entry name" value="MacB_PCD"/>
    <property type="match status" value="1"/>
</dbReference>
<evidence type="ECO:0000256" key="3">
    <source>
        <dbReference type="ARBA" id="ARBA00022692"/>
    </source>
</evidence>
<dbReference type="PANTHER" id="PTHR30572:SF18">
    <property type="entry name" value="ABC-TYPE MACROLIDE FAMILY EXPORT SYSTEM PERMEASE COMPONENT 2"/>
    <property type="match status" value="1"/>
</dbReference>
<feature type="transmembrane region" description="Helical" evidence="6">
    <location>
        <begin position="755"/>
        <end position="780"/>
    </location>
</feature>
<evidence type="ECO:0000313" key="10">
    <source>
        <dbReference type="Proteomes" id="UP000250831"/>
    </source>
</evidence>
<dbReference type="Pfam" id="PF02687">
    <property type="entry name" value="FtsX"/>
    <property type="match status" value="2"/>
</dbReference>
<organism evidence="9 10">
    <name type="scientific">Sphingobacterium athyrii</name>
    <dbReference type="NCBI Taxonomy" id="2152717"/>
    <lineage>
        <taxon>Bacteria</taxon>
        <taxon>Pseudomonadati</taxon>
        <taxon>Bacteroidota</taxon>
        <taxon>Sphingobacteriia</taxon>
        <taxon>Sphingobacteriales</taxon>
        <taxon>Sphingobacteriaceae</taxon>
        <taxon>Sphingobacterium</taxon>
    </lineage>
</organism>
<evidence type="ECO:0000259" key="7">
    <source>
        <dbReference type="Pfam" id="PF02687"/>
    </source>
</evidence>
<keyword evidence="2" id="KW-1003">Cell membrane</keyword>
<comment type="caution">
    <text evidence="9">The sequence shown here is derived from an EMBL/GenBank/DDBJ whole genome shotgun (WGS) entry which is preliminary data.</text>
</comment>
<feature type="transmembrane region" description="Helical" evidence="6">
    <location>
        <begin position="671"/>
        <end position="691"/>
    </location>
</feature>
<accession>A0A363NN16</accession>
<evidence type="ECO:0000256" key="5">
    <source>
        <dbReference type="ARBA" id="ARBA00023136"/>
    </source>
</evidence>
<feature type="domain" description="MacB-like periplasmic core" evidence="8">
    <location>
        <begin position="20"/>
        <end position="245"/>
    </location>
</feature>
<dbReference type="OrthoDB" id="1451596at2"/>
<dbReference type="InterPro" id="IPR003838">
    <property type="entry name" value="ABC3_permease_C"/>
</dbReference>